<dbReference type="KEGG" id="vg:80519358"/>
<organism evidence="1">
    <name type="scientific">Tupanvirus soda lake</name>
    <dbReference type="NCBI Taxonomy" id="2126985"/>
    <lineage>
        <taxon>Viruses</taxon>
        <taxon>Varidnaviria</taxon>
        <taxon>Bamfordvirae</taxon>
        <taxon>Nucleocytoviricota</taxon>
        <taxon>Megaviricetes</taxon>
        <taxon>Imitervirales</taxon>
        <taxon>Mimiviridae</taxon>
        <taxon>Megamimivirinae</taxon>
        <taxon>Tupanvirus</taxon>
        <taxon>Tupanvirus salinum</taxon>
    </lineage>
</organism>
<accession>A0A6N1NQ41</accession>
<dbReference type="RefSeq" id="YP_010782594.1">
    <property type="nucleotide sequence ID" value="NC_075039.1"/>
</dbReference>
<dbReference type="GeneID" id="80519358"/>
<sequence>MAEWLKNICLSPFKFGLDKVNYVAVNAISVIFNLYGKRLLKIDDDKIIKSNECKNERDIFYFYPLSLKQIEQDVGLNLVVIESGIINDLSLSIPWKAMLTEPTLITIADIKLVTSFSHNTNSIYFNSLENTNSYFLSSKGKIKENQDLLNAYKEINALLSEYFNKITLEIKQIEIELLEHFKVIINGITFSNSVLTVNKMQIYSSGDEKLLISIDKLQFNTVEYHLSIGEINIDTKFVNHLPNFYTDDSKSKLKLKLNIDVLKMEKLFLKNLDLVLDSDNILVKNISHIDIDDILLFKNDNSSTNLLSFSTENNICKLEKPIDIKFSSINDVVKWVGQLKEIICIITNKIIVINLEEPKEKNPLQIKNIESNIIYGDDYFNLKLDNLLVDEYTNFLGVKIVHDGTTGTMDKILIGEKGVVFLVNSNVLSNDFHVFSVTTKIIKNDLGIDISFNQANAVNIIQFINFVTNIIDKFTTPKSEEPDNLITNEMNNLDLSASIVDLSETLEIVEKIEEKKPYMVNLVIEESNLLVRYEETNFNAIVKKANICITTKTATNVTADILMNDFLLAKIQSKHLSSNSIVLEKFQIFLDPETFDQLNYIFGTLTPEKQFEDEPEFEISEEGLRQLHEALTRSFMAKSVIDLEKSIKGSTQSIIETHKKEEQNIQIFNTPQIKMLTTSFANLRSVLIDDYYLEKEDPMGLELEIIIKSLHLYLFDKLVKCNSNDKNDPAFLCAIFKEIELQKIKEEVHEKKKEPLISVFEKGRKIKPNFRDKYNIYIKTGGIIDTQCHDPEWKYFAKFCKDNMFEASVIIHGDALRSSIYLSPITTNIREETLLRLLAFFSNSHHIPKNNNPLYVDYFSVSCIDIVVNFYPLILKQIGMGPNAFTLKDFKIRLSPQVITHVDGIDKVISIICNKWKDDVKPENIFQFIPNIKIIKPYAVPFVNFIQLTTKYFKHAHNKKKIRAITKNFNKGADMISAFVKYGVNQVWEYFN</sequence>
<reference evidence="1" key="2">
    <citation type="journal article" date="2018" name="Nat. Commun.">
        <title>Tailed giant Tupanvirus possesses the most complete translational apparatus of the known virosphere.</title>
        <authorList>
            <person name="Abrahao J."/>
            <person name="Silva L."/>
            <person name="Silva L.S."/>
            <person name="Khalil J.Y.B."/>
            <person name="Rodrigues R."/>
            <person name="Arantes T."/>
            <person name="Assis F."/>
            <person name="Boratto P."/>
            <person name="Andrade M."/>
            <person name="Kroon E.G."/>
            <person name="Ribeiro B."/>
            <person name="Bergier I."/>
            <person name="Seligmann H."/>
            <person name="Ghigo E."/>
            <person name="Colson P."/>
            <person name="Levasseur A."/>
            <person name="Kroemer G."/>
            <person name="Raoult D."/>
            <person name="La Scola B."/>
        </authorList>
    </citation>
    <scope>NUCLEOTIDE SEQUENCE [LARGE SCALE GENOMIC DNA]</scope>
    <source>
        <strain evidence="1">Soda lake</strain>
    </source>
</reference>
<protein>
    <recommendedName>
        <fullName evidence="2">Chorein N-terminal domain-containing protein</fullName>
    </recommendedName>
</protein>
<reference evidence="1" key="1">
    <citation type="submission" date="2017-01" db="EMBL/GenBank/DDBJ databases">
        <authorList>
            <person name="Assis F.L."/>
            <person name="Abrahao J.S."/>
            <person name="Silva L."/>
            <person name="Khalil J.B."/>
            <person name="Rodrigues R."/>
            <person name="Silva L.S."/>
            <person name="Arantes T."/>
            <person name="Boratto P."/>
            <person name="Andrade M."/>
            <person name="Kroon E.G."/>
            <person name="Ribeiro B."/>
            <person name="Bergier I."/>
            <person name="Seligmann H."/>
            <person name="Ghigo E."/>
            <person name="Colson P."/>
            <person name="Levasseur A."/>
            <person name="Raoult D."/>
            <person name="Scola B.L."/>
        </authorList>
    </citation>
    <scope>NUCLEOTIDE SEQUENCE</scope>
    <source>
        <strain evidence="1">Soda lake</strain>
    </source>
</reference>
<evidence type="ECO:0000313" key="1">
    <source>
        <dbReference type="EMBL" id="QKU35910.1"/>
    </source>
</evidence>
<name>A0A6N1NQ41_9VIRU</name>
<proteinExistence type="predicted"/>
<dbReference type="EMBL" id="KY523104">
    <property type="protein sequence ID" value="QKU35910.1"/>
    <property type="molecule type" value="Genomic_DNA"/>
</dbReference>
<evidence type="ECO:0008006" key="2">
    <source>
        <dbReference type="Google" id="ProtNLM"/>
    </source>
</evidence>